<keyword evidence="1" id="KW-0812">Transmembrane</keyword>
<feature type="transmembrane region" description="Helical" evidence="1">
    <location>
        <begin position="108"/>
        <end position="134"/>
    </location>
</feature>
<proteinExistence type="predicted"/>
<feature type="transmembrane region" description="Helical" evidence="1">
    <location>
        <begin position="42"/>
        <end position="60"/>
    </location>
</feature>
<dbReference type="Pfam" id="PF12679">
    <property type="entry name" value="ABC2_membrane_2"/>
    <property type="match status" value="1"/>
</dbReference>
<protein>
    <submittedName>
        <fullName evidence="2">ABC-2 family transporter protein</fullName>
    </submittedName>
</protein>
<dbReference type="Proteomes" id="UP000318437">
    <property type="component" value="Unassembled WGS sequence"/>
</dbReference>
<gene>
    <name evidence="2" type="ORF">Pla144_33670</name>
</gene>
<keyword evidence="1" id="KW-0472">Membrane</keyword>
<feature type="transmembrane region" description="Helical" evidence="1">
    <location>
        <begin position="164"/>
        <end position="187"/>
    </location>
</feature>
<sequence>MAIHDVGYRAWEGTLASPWTRWTVITKAGVHRAWQSTWLKRMMLFAWLPAIWFAVGFFLWEQSLLNQDIQGGMEMFLDDELSKLDLKGFSAGFQIEDERVARHSVWSWLLYFFFRYMQGGIMVLMVGIIAPPLISQDVRSRAFLQYFSRPIARWQYALGKLATVWFYLLMISAAPALLLYALGVLMSPSIQVIVDTWDLPLRIVAASAVLMIPTASLALCFSSLTEESRYAAFTWFAVWILGWFTYAVMISVEHRHSNQPRSELFEKWSPVSLYHTLGEVQSWIFGFATFEQIETAAITLVGITVLSTLVMFRRISAPLRA</sequence>
<accession>A0A5C6CI35</accession>
<keyword evidence="1" id="KW-1133">Transmembrane helix</keyword>
<dbReference type="EMBL" id="SJPS01000005">
    <property type="protein sequence ID" value="TWU24483.1"/>
    <property type="molecule type" value="Genomic_DNA"/>
</dbReference>
<dbReference type="OrthoDB" id="209761at2"/>
<feature type="transmembrane region" description="Helical" evidence="1">
    <location>
        <begin position="199"/>
        <end position="224"/>
    </location>
</feature>
<evidence type="ECO:0000313" key="2">
    <source>
        <dbReference type="EMBL" id="TWU24483.1"/>
    </source>
</evidence>
<keyword evidence="3" id="KW-1185">Reference proteome</keyword>
<feature type="transmembrane region" description="Helical" evidence="1">
    <location>
        <begin position="230"/>
        <end position="250"/>
    </location>
</feature>
<reference evidence="2 3" key="1">
    <citation type="submission" date="2019-02" db="EMBL/GenBank/DDBJ databases">
        <title>Deep-cultivation of Planctomycetes and their phenomic and genomic characterization uncovers novel biology.</title>
        <authorList>
            <person name="Wiegand S."/>
            <person name="Jogler M."/>
            <person name="Boedeker C."/>
            <person name="Pinto D."/>
            <person name="Vollmers J."/>
            <person name="Rivas-Marin E."/>
            <person name="Kohn T."/>
            <person name="Peeters S.H."/>
            <person name="Heuer A."/>
            <person name="Rast P."/>
            <person name="Oberbeckmann S."/>
            <person name="Bunk B."/>
            <person name="Jeske O."/>
            <person name="Meyerdierks A."/>
            <person name="Storesund J.E."/>
            <person name="Kallscheuer N."/>
            <person name="Luecker S."/>
            <person name="Lage O.M."/>
            <person name="Pohl T."/>
            <person name="Merkel B.J."/>
            <person name="Hornburger P."/>
            <person name="Mueller R.-W."/>
            <person name="Bruemmer F."/>
            <person name="Labrenz M."/>
            <person name="Spormann A.M."/>
            <person name="Op Den Camp H."/>
            <person name="Overmann J."/>
            <person name="Amann R."/>
            <person name="Jetten M.S.M."/>
            <person name="Mascher T."/>
            <person name="Medema M.H."/>
            <person name="Devos D.P."/>
            <person name="Kaster A.-K."/>
            <person name="Ovreas L."/>
            <person name="Rohde M."/>
            <person name="Galperin M.Y."/>
            <person name="Jogler C."/>
        </authorList>
    </citation>
    <scope>NUCLEOTIDE SEQUENCE [LARGE SCALE GENOMIC DNA]</scope>
    <source>
        <strain evidence="2 3">Pla144</strain>
    </source>
</reference>
<organism evidence="2 3">
    <name type="scientific">Bythopirellula polymerisocia</name>
    <dbReference type="NCBI Taxonomy" id="2528003"/>
    <lineage>
        <taxon>Bacteria</taxon>
        <taxon>Pseudomonadati</taxon>
        <taxon>Planctomycetota</taxon>
        <taxon>Planctomycetia</taxon>
        <taxon>Pirellulales</taxon>
        <taxon>Lacipirellulaceae</taxon>
        <taxon>Bythopirellula</taxon>
    </lineage>
</organism>
<comment type="caution">
    <text evidence="2">The sequence shown here is derived from an EMBL/GenBank/DDBJ whole genome shotgun (WGS) entry which is preliminary data.</text>
</comment>
<dbReference type="RefSeq" id="WP_146451730.1">
    <property type="nucleotide sequence ID" value="NZ_SJPS01000005.1"/>
</dbReference>
<evidence type="ECO:0000313" key="3">
    <source>
        <dbReference type="Proteomes" id="UP000318437"/>
    </source>
</evidence>
<dbReference type="AlphaFoldDB" id="A0A5C6CI35"/>
<evidence type="ECO:0000256" key="1">
    <source>
        <dbReference type="SAM" id="Phobius"/>
    </source>
</evidence>
<feature type="transmembrane region" description="Helical" evidence="1">
    <location>
        <begin position="296"/>
        <end position="312"/>
    </location>
</feature>
<name>A0A5C6CI35_9BACT</name>